<comment type="caution">
    <text evidence="6">The sequence shown here is derived from an EMBL/GenBank/DDBJ whole genome shotgun (WGS) entry which is preliminary data.</text>
</comment>
<dbReference type="PANTHER" id="PTHR13385:SF0">
    <property type="entry name" value="UBIQUITIN-LIKE PROTEIN ATG12"/>
    <property type="match status" value="1"/>
</dbReference>
<dbReference type="GO" id="GO:0019776">
    <property type="term" value="F:Atg8-family ligase activity"/>
    <property type="evidence" value="ECO:0007669"/>
    <property type="project" value="TreeGrafter"/>
</dbReference>
<reference evidence="6 7" key="1">
    <citation type="submission" date="2023-11" db="EMBL/GenBank/DDBJ databases">
        <title>Dfirmibasis_genome.</title>
        <authorList>
            <person name="Edelbroek B."/>
            <person name="Kjellin J."/>
            <person name="Jerlstrom-Hultqvist J."/>
            <person name="Soderbom F."/>
        </authorList>
    </citation>
    <scope>NUCLEOTIDE SEQUENCE [LARGE SCALE GENOMIC DNA]</scope>
    <source>
        <strain evidence="6 7">TNS-C-14</strain>
    </source>
</reference>
<dbReference type="Pfam" id="PF04110">
    <property type="entry name" value="APG12"/>
    <property type="match status" value="1"/>
</dbReference>
<evidence type="ECO:0000313" key="6">
    <source>
        <dbReference type="EMBL" id="KAK5581666.1"/>
    </source>
</evidence>
<dbReference type="GO" id="GO:0034727">
    <property type="term" value="P:piecemeal microautophagy of the nucleus"/>
    <property type="evidence" value="ECO:0007669"/>
    <property type="project" value="TreeGrafter"/>
</dbReference>
<dbReference type="GO" id="GO:0034045">
    <property type="term" value="C:phagophore assembly site membrane"/>
    <property type="evidence" value="ECO:0007669"/>
    <property type="project" value="TreeGrafter"/>
</dbReference>
<keyword evidence="2 4" id="KW-0833">Ubl conjugation pathway</keyword>
<keyword evidence="7" id="KW-1185">Reference proteome</keyword>
<name>A0AAN7U5H6_9MYCE</name>
<evidence type="ECO:0000256" key="5">
    <source>
        <dbReference type="SAM" id="MobiDB-lite"/>
    </source>
</evidence>
<dbReference type="GO" id="GO:0097352">
    <property type="term" value="P:autophagosome maturation"/>
    <property type="evidence" value="ECO:0007669"/>
    <property type="project" value="TreeGrafter"/>
</dbReference>
<dbReference type="GO" id="GO:0061723">
    <property type="term" value="P:glycophagy"/>
    <property type="evidence" value="ECO:0007669"/>
    <property type="project" value="TreeGrafter"/>
</dbReference>
<dbReference type="EMBL" id="JAVFKY010000002">
    <property type="protein sequence ID" value="KAK5581666.1"/>
    <property type="molecule type" value="Genomic_DNA"/>
</dbReference>
<protein>
    <recommendedName>
        <fullName evidence="4">Ubiquitin-like protein ATG12</fullName>
    </recommendedName>
</protein>
<accession>A0AAN7U5H6</accession>
<dbReference type="Proteomes" id="UP001344447">
    <property type="component" value="Unassembled WGS sequence"/>
</dbReference>
<keyword evidence="1 4" id="KW-1017">Isopeptide bond</keyword>
<keyword evidence="3 4" id="KW-0072">Autophagy</keyword>
<evidence type="ECO:0000256" key="3">
    <source>
        <dbReference type="ARBA" id="ARBA00023006"/>
    </source>
</evidence>
<feature type="compositionally biased region" description="Polar residues" evidence="5">
    <location>
        <begin position="9"/>
        <end position="28"/>
    </location>
</feature>
<dbReference type="FunFam" id="3.10.20.90:FF:000150">
    <property type="entry name" value="Ubiquitin-like protein ATG12"/>
    <property type="match status" value="1"/>
</dbReference>
<dbReference type="Gene3D" id="3.10.20.90">
    <property type="entry name" value="Phosphatidylinositol 3-kinase Catalytic Subunit, Chain A, domain 1"/>
    <property type="match status" value="1"/>
</dbReference>
<dbReference type="SUPFAM" id="SSF54236">
    <property type="entry name" value="Ubiquitin-like"/>
    <property type="match status" value="1"/>
</dbReference>
<dbReference type="GO" id="GO:0034274">
    <property type="term" value="C:Atg12-Atg5-Atg16 complex"/>
    <property type="evidence" value="ECO:0007669"/>
    <property type="project" value="TreeGrafter"/>
</dbReference>
<proteinExistence type="inferred from homology"/>
<gene>
    <name evidence="6" type="ORF">RB653_001703</name>
</gene>
<sequence length="124" mass="14220">MEEEEKNNNEVASPTEQNIESTTEQQPQLPVKITSESKIIVYFKNAGGAQPLKQKKFKIQANVSFQNVIDKLRGQLKLKSNESLFLFINQVFQPSPDEILGELYKCFSHNEQLIINYSLQMAWG</sequence>
<dbReference type="CDD" id="cd01612">
    <property type="entry name" value="Ubl_ATG12"/>
    <property type="match status" value="1"/>
</dbReference>
<dbReference type="GO" id="GO:0000422">
    <property type="term" value="P:autophagy of mitochondrion"/>
    <property type="evidence" value="ECO:0007669"/>
    <property type="project" value="TreeGrafter"/>
</dbReference>
<evidence type="ECO:0000313" key="7">
    <source>
        <dbReference type="Proteomes" id="UP001344447"/>
    </source>
</evidence>
<feature type="region of interest" description="Disordered" evidence="5">
    <location>
        <begin position="1"/>
        <end position="30"/>
    </location>
</feature>
<dbReference type="InterPro" id="IPR029071">
    <property type="entry name" value="Ubiquitin-like_domsf"/>
</dbReference>
<organism evidence="6 7">
    <name type="scientific">Dictyostelium firmibasis</name>
    <dbReference type="NCBI Taxonomy" id="79012"/>
    <lineage>
        <taxon>Eukaryota</taxon>
        <taxon>Amoebozoa</taxon>
        <taxon>Evosea</taxon>
        <taxon>Eumycetozoa</taxon>
        <taxon>Dictyostelia</taxon>
        <taxon>Dictyosteliales</taxon>
        <taxon>Dictyosteliaceae</taxon>
        <taxon>Dictyostelium</taxon>
    </lineage>
</organism>
<comment type="similarity">
    <text evidence="4">Belongs to the ATG12 family.</text>
</comment>
<evidence type="ECO:0000256" key="4">
    <source>
        <dbReference type="RuleBase" id="RU361201"/>
    </source>
</evidence>
<dbReference type="PANTHER" id="PTHR13385">
    <property type="entry name" value="AUTOPHAGY PROTEIN 12"/>
    <property type="match status" value="1"/>
</dbReference>
<dbReference type="AlphaFoldDB" id="A0AAN7U5H6"/>
<comment type="subunit">
    <text evidence="4">Forms a conjugate with ATG5.</text>
</comment>
<dbReference type="GO" id="GO:0000045">
    <property type="term" value="P:autophagosome assembly"/>
    <property type="evidence" value="ECO:0007669"/>
    <property type="project" value="InterPro"/>
</dbReference>
<dbReference type="InterPro" id="IPR007242">
    <property type="entry name" value="Atg12"/>
</dbReference>
<evidence type="ECO:0000256" key="2">
    <source>
        <dbReference type="ARBA" id="ARBA00022786"/>
    </source>
</evidence>
<dbReference type="GO" id="GO:0000421">
    <property type="term" value="C:autophagosome membrane"/>
    <property type="evidence" value="ECO:0007669"/>
    <property type="project" value="TreeGrafter"/>
</dbReference>
<evidence type="ECO:0000256" key="1">
    <source>
        <dbReference type="ARBA" id="ARBA00022499"/>
    </source>
</evidence>